<dbReference type="Proteomes" id="UP001319104">
    <property type="component" value="Unassembled WGS sequence"/>
</dbReference>
<evidence type="ECO:0008006" key="4">
    <source>
        <dbReference type="Google" id="ProtNLM"/>
    </source>
</evidence>
<organism evidence="2 3">
    <name type="scientific">Litoribacter ruber</name>
    <dbReference type="NCBI Taxonomy" id="702568"/>
    <lineage>
        <taxon>Bacteria</taxon>
        <taxon>Pseudomonadati</taxon>
        <taxon>Bacteroidota</taxon>
        <taxon>Cytophagia</taxon>
        <taxon>Cytophagales</taxon>
        <taxon>Cyclobacteriaceae</taxon>
        <taxon>Litoribacter</taxon>
    </lineage>
</organism>
<accession>A0AAP2CFD5</accession>
<evidence type="ECO:0000256" key="1">
    <source>
        <dbReference type="SAM" id="SignalP"/>
    </source>
</evidence>
<protein>
    <recommendedName>
        <fullName evidence="4">Outer membrane beta-barrel protein</fullName>
    </recommendedName>
</protein>
<evidence type="ECO:0000313" key="2">
    <source>
        <dbReference type="EMBL" id="MBS9522504.1"/>
    </source>
</evidence>
<proteinExistence type="predicted"/>
<reference evidence="2 3" key="1">
    <citation type="submission" date="2021-05" db="EMBL/GenBank/DDBJ databases">
        <authorList>
            <person name="Zhang Z.D."/>
            <person name="Osman G."/>
        </authorList>
    </citation>
    <scope>NUCLEOTIDE SEQUENCE [LARGE SCALE GENOMIC DNA]</scope>
    <source>
        <strain evidence="2 3">KCTC 32217</strain>
    </source>
</reference>
<evidence type="ECO:0000313" key="3">
    <source>
        <dbReference type="Proteomes" id="UP001319104"/>
    </source>
</evidence>
<name>A0AAP2CFD5_9BACT</name>
<dbReference type="EMBL" id="JAHCMY010000001">
    <property type="protein sequence ID" value="MBS9522504.1"/>
    <property type="molecule type" value="Genomic_DNA"/>
</dbReference>
<keyword evidence="1" id="KW-0732">Signal</keyword>
<comment type="caution">
    <text evidence="2">The sequence shown here is derived from an EMBL/GenBank/DDBJ whole genome shotgun (WGS) entry which is preliminary data.</text>
</comment>
<feature type="signal peptide" evidence="1">
    <location>
        <begin position="1"/>
        <end position="19"/>
    </location>
</feature>
<dbReference type="RefSeq" id="WP_213943406.1">
    <property type="nucleotide sequence ID" value="NZ_JAHBGI010000004.1"/>
</dbReference>
<keyword evidence="3" id="KW-1185">Reference proteome</keyword>
<feature type="chain" id="PRO_5042900669" description="Outer membrane beta-barrel protein" evidence="1">
    <location>
        <begin position="20"/>
        <end position="194"/>
    </location>
</feature>
<dbReference type="Gene3D" id="2.40.160.20">
    <property type="match status" value="1"/>
</dbReference>
<sequence length="194" mass="21291">MRVAWTLFLLIISTSIVNAQAFNQEQRIFHPFKVDVGINLTFPTDPNLTIGGGAFAEARYGIDDQWHVGLNLGSNILGEGQFILNNRDATITAQAIGNISLTSEYHFNTTNTRPFVGIAGGMYRRSDFEITDPDNGNTITNQGSIVNFGFAPRAGLMAGKFRMMVAYNFTGREITNFISLGLGMQIGGNPYITR</sequence>
<gene>
    <name evidence="2" type="ORF">KI659_00605</name>
</gene>
<dbReference type="AlphaFoldDB" id="A0AAP2CFD5"/>